<evidence type="ECO:0000313" key="6">
    <source>
        <dbReference type="EMBL" id="MBD8503726.1"/>
    </source>
</evidence>
<dbReference type="SUPFAM" id="SSF53850">
    <property type="entry name" value="Periplasmic binding protein-like II"/>
    <property type="match status" value="1"/>
</dbReference>
<dbReference type="Pfam" id="PF00126">
    <property type="entry name" value="HTH_1"/>
    <property type="match status" value="1"/>
</dbReference>
<evidence type="ECO:0000313" key="7">
    <source>
        <dbReference type="Proteomes" id="UP000603602"/>
    </source>
</evidence>
<gene>
    <name evidence="6" type="ORF">IFO67_12595</name>
</gene>
<dbReference type="Gene3D" id="1.10.10.10">
    <property type="entry name" value="Winged helix-like DNA-binding domain superfamily/Winged helix DNA-binding domain"/>
    <property type="match status" value="1"/>
</dbReference>
<dbReference type="PROSITE" id="PS50931">
    <property type="entry name" value="HTH_LYSR"/>
    <property type="match status" value="1"/>
</dbReference>
<feature type="domain" description="HTH lysR-type" evidence="5">
    <location>
        <begin position="9"/>
        <end position="66"/>
    </location>
</feature>
<evidence type="ECO:0000256" key="4">
    <source>
        <dbReference type="ARBA" id="ARBA00023163"/>
    </source>
</evidence>
<dbReference type="EMBL" id="JACYTO010000002">
    <property type="protein sequence ID" value="MBD8503726.1"/>
    <property type="molecule type" value="Genomic_DNA"/>
</dbReference>
<dbReference type="Gene3D" id="3.40.190.10">
    <property type="entry name" value="Periplasmic binding protein-like II"/>
    <property type="match status" value="2"/>
</dbReference>
<name>A0ABR9BBZ6_9RHOO</name>
<dbReference type="SUPFAM" id="SSF46785">
    <property type="entry name" value="Winged helix' DNA-binding domain"/>
    <property type="match status" value="1"/>
</dbReference>
<sequence length="299" mass="32480">MHSTLLQLPPLDPLRGFVAAARHLSFTRAADELCLTQSAISRQVQTLEGALGVALFVRGVRSLQLTAEGARLAAAAEGWLAEYGRLADALRQPGERPVTVTASIGISALWLVPRLREFQQRHPATEVRIAAGNRIVDLAREDIDLALRYCADHDAPPRAIKLFGETVLPVGHPSIAAGLELTAETLPQLTLLDYDEPGYPWLGWEHWLAAIGLDGVRPRARIGFSHYDQLIHAAATGHGLAIGRAVLIDPLIEDGRLMPVGARQVAMPGRGFWLVPAPRPMRPEVERFADWVVESAGAV</sequence>
<dbReference type="InterPro" id="IPR036390">
    <property type="entry name" value="WH_DNA-bd_sf"/>
</dbReference>
<evidence type="ECO:0000256" key="1">
    <source>
        <dbReference type="ARBA" id="ARBA00009437"/>
    </source>
</evidence>
<keyword evidence="7" id="KW-1185">Reference proteome</keyword>
<dbReference type="PRINTS" id="PR00039">
    <property type="entry name" value="HTHLYSR"/>
</dbReference>
<reference evidence="7" key="1">
    <citation type="submission" date="2023-07" db="EMBL/GenBank/DDBJ databases">
        <title>Thauera sp. CAU 1555 isolated from sand of Yaerae Beach.</title>
        <authorList>
            <person name="Kim W."/>
        </authorList>
    </citation>
    <scope>NUCLEOTIDE SEQUENCE [LARGE SCALE GENOMIC DNA]</scope>
    <source>
        <strain evidence="7">CAU 1555</strain>
    </source>
</reference>
<accession>A0ABR9BBZ6</accession>
<dbReference type="PANTHER" id="PTHR30537">
    <property type="entry name" value="HTH-TYPE TRANSCRIPTIONAL REGULATOR"/>
    <property type="match status" value="1"/>
</dbReference>
<keyword evidence="2" id="KW-0805">Transcription regulation</keyword>
<dbReference type="InterPro" id="IPR005119">
    <property type="entry name" value="LysR_subst-bd"/>
</dbReference>
<evidence type="ECO:0000256" key="3">
    <source>
        <dbReference type="ARBA" id="ARBA00023125"/>
    </source>
</evidence>
<protein>
    <submittedName>
        <fullName evidence="6">LysR family transcriptional regulator</fullName>
    </submittedName>
</protein>
<dbReference type="PANTHER" id="PTHR30537:SF74">
    <property type="entry name" value="HTH-TYPE TRANSCRIPTIONAL REGULATOR TRPI"/>
    <property type="match status" value="1"/>
</dbReference>
<proteinExistence type="inferred from homology"/>
<dbReference type="Pfam" id="PF03466">
    <property type="entry name" value="LysR_substrate"/>
    <property type="match status" value="1"/>
</dbReference>
<dbReference type="InterPro" id="IPR000847">
    <property type="entry name" value="LysR_HTH_N"/>
</dbReference>
<evidence type="ECO:0000259" key="5">
    <source>
        <dbReference type="PROSITE" id="PS50931"/>
    </source>
</evidence>
<organism evidence="6 7">
    <name type="scientific">Thauera sedimentorum</name>
    <dbReference type="NCBI Taxonomy" id="2767595"/>
    <lineage>
        <taxon>Bacteria</taxon>
        <taxon>Pseudomonadati</taxon>
        <taxon>Pseudomonadota</taxon>
        <taxon>Betaproteobacteria</taxon>
        <taxon>Rhodocyclales</taxon>
        <taxon>Zoogloeaceae</taxon>
        <taxon>Thauera</taxon>
    </lineage>
</organism>
<keyword evidence="4" id="KW-0804">Transcription</keyword>
<evidence type="ECO:0000256" key="2">
    <source>
        <dbReference type="ARBA" id="ARBA00023015"/>
    </source>
</evidence>
<comment type="similarity">
    <text evidence="1">Belongs to the LysR transcriptional regulatory family.</text>
</comment>
<dbReference type="CDD" id="cd08432">
    <property type="entry name" value="PBP2_GcdR_TrpI_HvrB_AmpR_like"/>
    <property type="match status" value="1"/>
</dbReference>
<keyword evidence="3" id="KW-0238">DNA-binding</keyword>
<dbReference type="Proteomes" id="UP000603602">
    <property type="component" value="Unassembled WGS sequence"/>
</dbReference>
<dbReference type="InterPro" id="IPR036388">
    <property type="entry name" value="WH-like_DNA-bd_sf"/>
</dbReference>
<dbReference type="InterPro" id="IPR058163">
    <property type="entry name" value="LysR-type_TF_proteobact-type"/>
</dbReference>
<comment type="caution">
    <text evidence="6">The sequence shown here is derived from an EMBL/GenBank/DDBJ whole genome shotgun (WGS) entry which is preliminary data.</text>
</comment>
<dbReference type="RefSeq" id="WP_187718535.1">
    <property type="nucleotide sequence ID" value="NZ_JACTAH010000002.1"/>
</dbReference>